<protein>
    <submittedName>
        <fullName evidence="1">Uncharacterized protein</fullName>
    </submittedName>
</protein>
<name>A0A382XS14_9ZZZZ</name>
<feature type="non-terminal residue" evidence="1">
    <location>
        <position position="62"/>
    </location>
</feature>
<proteinExistence type="predicted"/>
<dbReference type="EMBL" id="UINC01170070">
    <property type="protein sequence ID" value="SVD73927.1"/>
    <property type="molecule type" value="Genomic_DNA"/>
</dbReference>
<sequence>MFNVFGNAADEVVLEEFLGDFDRTRKGKPIGGAVGLEHMSLKSEQRCGPELFRADPFLKRVS</sequence>
<gene>
    <name evidence="1" type="ORF">METZ01_LOCUS426781</name>
</gene>
<organism evidence="1">
    <name type="scientific">marine metagenome</name>
    <dbReference type="NCBI Taxonomy" id="408172"/>
    <lineage>
        <taxon>unclassified sequences</taxon>
        <taxon>metagenomes</taxon>
        <taxon>ecological metagenomes</taxon>
    </lineage>
</organism>
<reference evidence="1" key="1">
    <citation type="submission" date="2018-05" db="EMBL/GenBank/DDBJ databases">
        <authorList>
            <person name="Lanie J.A."/>
            <person name="Ng W.-L."/>
            <person name="Kazmierczak K.M."/>
            <person name="Andrzejewski T.M."/>
            <person name="Davidsen T.M."/>
            <person name="Wayne K.J."/>
            <person name="Tettelin H."/>
            <person name="Glass J.I."/>
            <person name="Rusch D."/>
            <person name="Podicherti R."/>
            <person name="Tsui H.-C.T."/>
            <person name="Winkler M.E."/>
        </authorList>
    </citation>
    <scope>NUCLEOTIDE SEQUENCE</scope>
</reference>
<dbReference type="AlphaFoldDB" id="A0A382XS14"/>
<evidence type="ECO:0000313" key="1">
    <source>
        <dbReference type="EMBL" id="SVD73927.1"/>
    </source>
</evidence>
<accession>A0A382XS14</accession>